<dbReference type="Gene3D" id="3.40.50.620">
    <property type="entry name" value="HUPs"/>
    <property type="match status" value="2"/>
</dbReference>
<dbReference type="SUPFAM" id="SSF50677">
    <property type="entry name" value="ValRS/IleRS/LeuRS editing domain"/>
    <property type="match status" value="1"/>
</dbReference>
<dbReference type="FunFam" id="3.40.50.620:FF:000100">
    <property type="entry name" value="probable leucine--tRNA ligase, mitochondrial"/>
    <property type="match status" value="1"/>
</dbReference>
<dbReference type="EMBL" id="CAJVPJ010000210">
    <property type="protein sequence ID" value="CAG8495936.1"/>
    <property type="molecule type" value="Genomic_DNA"/>
</dbReference>
<evidence type="ECO:0000256" key="9">
    <source>
        <dbReference type="ARBA" id="ARBA00023146"/>
    </source>
</evidence>
<feature type="domain" description="Leucyl-tRNA synthetase editing" evidence="16">
    <location>
        <begin position="184"/>
        <end position="377"/>
    </location>
</feature>
<dbReference type="PANTHER" id="PTHR43740">
    <property type="entry name" value="LEUCYL-TRNA SYNTHETASE"/>
    <property type="match status" value="1"/>
</dbReference>
<evidence type="ECO:0000259" key="13">
    <source>
        <dbReference type="Pfam" id="PF00133"/>
    </source>
</evidence>
<evidence type="ECO:0000256" key="7">
    <source>
        <dbReference type="ARBA" id="ARBA00022840"/>
    </source>
</evidence>
<evidence type="ECO:0000259" key="14">
    <source>
        <dbReference type="Pfam" id="PF08264"/>
    </source>
</evidence>
<dbReference type="CDD" id="cd07958">
    <property type="entry name" value="Anticodon_Ia_Leu_BEm"/>
    <property type="match status" value="1"/>
</dbReference>
<dbReference type="EC" id="6.1.1.4" evidence="4"/>
<keyword evidence="5 12" id="KW-0436">Ligase</keyword>
<dbReference type="Pfam" id="PF08264">
    <property type="entry name" value="Anticodon_1"/>
    <property type="match status" value="1"/>
</dbReference>
<dbReference type="FunFam" id="1.10.730.10:FF:000002">
    <property type="entry name" value="Leucine--tRNA ligase"/>
    <property type="match status" value="1"/>
</dbReference>
<keyword evidence="9 12" id="KW-0030">Aminoacyl-tRNA synthetase</keyword>
<evidence type="ECO:0000256" key="4">
    <source>
        <dbReference type="ARBA" id="ARBA00013164"/>
    </source>
</evidence>
<dbReference type="CDD" id="cd00812">
    <property type="entry name" value="LeuRS_core"/>
    <property type="match status" value="1"/>
</dbReference>
<evidence type="ECO:0000256" key="2">
    <source>
        <dbReference type="ARBA" id="ARBA00004496"/>
    </source>
</evidence>
<dbReference type="GO" id="GO:0006429">
    <property type="term" value="P:leucyl-tRNA aminoacylation"/>
    <property type="evidence" value="ECO:0007669"/>
    <property type="project" value="InterPro"/>
</dbReference>
<dbReference type="GO" id="GO:0002161">
    <property type="term" value="F:aminoacyl-tRNA deacylase activity"/>
    <property type="evidence" value="ECO:0007669"/>
    <property type="project" value="InterPro"/>
</dbReference>
<evidence type="ECO:0000256" key="12">
    <source>
        <dbReference type="RuleBase" id="RU363035"/>
    </source>
</evidence>
<evidence type="ECO:0000259" key="16">
    <source>
        <dbReference type="Pfam" id="PF13603"/>
    </source>
</evidence>
<dbReference type="InterPro" id="IPR015413">
    <property type="entry name" value="Methionyl/Leucyl_tRNA_Synth"/>
</dbReference>
<dbReference type="InterPro" id="IPR025709">
    <property type="entry name" value="Leu_tRNA-synth_edit"/>
</dbReference>
<comment type="catalytic activity">
    <reaction evidence="11">
        <text>tRNA(Leu) + L-leucine + ATP = L-leucyl-tRNA(Leu) + AMP + diphosphate</text>
        <dbReference type="Rhea" id="RHEA:11688"/>
        <dbReference type="Rhea" id="RHEA-COMP:9613"/>
        <dbReference type="Rhea" id="RHEA-COMP:9622"/>
        <dbReference type="ChEBI" id="CHEBI:30616"/>
        <dbReference type="ChEBI" id="CHEBI:33019"/>
        <dbReference type="ChEBI" id="CHEBI:57427"/>
        <dbReference type="ChEBI" id="CHEBI:78442"/>
        <dbReference type="ChEBI" id="CHEBI:78494"/>
        <dbReference type="ChEBI" id="CHEBI:456215"/>
        <dbReference type="EC" id="6.1.1.4"/>
    </reaction>
</comment>
<evidence type="ECO:0000256" key="6">
    <source>
        <dbReference type="ARBA" id="ARBA00022741"/>
    </source>
</evidence>
<dbReference type="NCBIfam" id="TIGR00396">
    <property type="entry name" value="leuS_bact"/>
    <property type="match status" value="1"/>
</dbReference>
<sequence length="855" mass="97407">MFPYPSGNLHMGHVRVYTISDTIARYKRMRGYDVIHPMGWDAFGLPAENAAIERGIPPAEWTKKNIQSMKEQMKRLLVDFDWDREITTCDSDYYKWTQYLFLRFYKVGLAYQKEAFVNWDPVDQTVLANEQVSPEGLSWRSGAKVERRKLKQWFFRITKYAEPLLKDLDLLKNWPDRVKQMQANWIGKSEGAEFEFLVSSHQKNIFNLKVFTSRPDTIYGVQYLALSADHPLISEHYIPKELHSTVLTLAEKIKQEQQSVSDSNVGKTKLGTYTGLCATHPFTNEQIPIYLSSYVVSDYGTGALMGVPAHDERDFDFAKWNGIVNENEIKKVVSPVVKVVTENESKVFTELGVLTDSSGPYAGMKSEDAMKAIVSDAEKRGFGRWSVQYRLRDWLLSRQRYWGTPIPIIHCPNCGAVPVPEKDLPVLLPTDVRFTGRGSSPLSQINHWVECKCPECHGPAKRDVDTMDTFVDSSWYFLRYIDAKNNSLPFAPELAAKLLPVDVYIGGVEHAVMHLLYARYFAKFLYDCGMYRSDKGTLPGNGEPFKVLITQGMVHGRTFKDPQTLQYLKREEIDLSDPSSPRILVTSAQPLITYEKMSKSKYNGINPNEIISKHGADSTRLHILYKAPVSEIIEWEDISIVGIQRWLNRVWRTVCSVVESNDTIVKEFEGKWDMEKMNIEERNIYRALNATLKEVTTSYDATYSFNTTISDLIKLTNQLVSTKVALGTDRRLSPVYHYAVRTLVKMISPMAPSFGEECWEKLNGAGNSVFDETWDEFDENALAVDEVVCSVQVNGKTRFTVKIPSSAISSPATIESIIQSSPGGKLYLYEKNDISKVTRIIHVRGGKTVNYVFKK</sequence>
<protein>
    <recommendedName>
        <fullName evidence="4">leucine--tRNA ligase</fullName>
        <ecNumber evidence="4">6.1.1.4</ecNumber>
    </recommendedName>
    <alternativeName>
        <fullName evidence="10">Leucyl-tRNA synthetase</fullName>
    </alternativeName>
</protein>
<dbReference type="InterPro" id="IPR013155">
    <property type="entry name" value="M/V/L/I-tRNA-synth_anticd-bd"/>
</dbReference>
<evidence type="ECO:0000256" key="1">
    <source>
        <dbReference type="ARBA" id="ARBA00004305"/>
    </source>
</evidence>
<keyword evidence="8 12" id="KW-0648">Protein biosynthesis</keyword>
<organism evidence="17 18">
    <name type="scientific">Paraglomus occultum</name>
    <dbReference type="NCBI Taxonomy" id="144539"/>
    <lineage>
        <taxon>Eukaryota</taxon>
        <taxon>Fungi</taxon>
        <taxon>Fungi incertae sedis</taxon>
        <taxon>Mucoromycota</taxon>
        <taxon>Glomeromycotina</taxon>
        <taxon>Glomeromycetes</taxon>
        <taxon>Paraglomerales</taxon>
        <taxon>Paraglomeraceae</taxon>
        <taxon>Paraglomus</taxon>
    </lineage>
</organism>
<evidence type="ECO:0000259" key="15">
    <source>
        <dbReference type="Pfam" id="PF09334"/>
    </source>
</evidence>
<comment type="similarity">
    <text evidence="3 12">Belongs to the class-I aminoacyl-tRNA synthetase family.</text>
</comment>
<dbReference type="Gene3D" id="1.10.730.10">
    <property type="entry name" value="Isoleucyl-tRNA Synthetase, Domain 1"/>
    <property type="match status" value="1"/>
</dbReference>
<dbReference type="InterPro" id="IPR002300">
    <property type="entry name" value="aa-tRNA-synth_Ia"/>
</dbReference>
<comment type="caution">
    <text evidence="17">The sequence shown here is derived from an EMBL/GenBank/DDBJ whole genome shotgun (WGS) entry which is preliminary data.</text>
</comment>
<dbReference type="InterPro" id="IPR002302">
    <property type="entry name" value="Leu-tRNA-ligase"/>
</dbReference>
<dbReference type="Proteomes" id="UP000789572">
    <property type="component" value="Unassembled WGS sequence"/>
</dbReference>
<keyword evidence="18" id="KW-1185">Reference proteome</keyword>
<dbReference type="Pfam" id="PF13603">
    <property type="entry name" value="tRNA-synt_1_2"/>
    <property type="match status" value="1"/>
</dbReference>
<dbReference type="OrthoDB" id="15954at2759"/>
<feature type="domain" description="Aminoacyl-tRNA synthetase class Ia" evidence="13">
    <location>
        <begin position="595"/>
        <end position="632"/>
    </location>
</feature>
<dbReference type="Pfam" id="PF00133">
    <property type="entry name" value="tRNA-synt_1"/>
    <property type="match status" value="1"/>
</dbReference>
<dbReference type="InterPro" id="IPR009008">
    <property type="entry name" value="Val/Leu/Ile-tRNA-synth_edit"/>
</dbReference>
<dbReference type="HAMAP" id="MF_00049_B">
    <property type="entry name" value="Leu_tRNA_synth_B"/>
    <property type="match status" value="1"/>
</dbReference>
<dbReference type="InterPro" id="IPR009080">
    <property type="entry name" value="tRNAsynth_Ia_anticodon-bd"/>
</dbReference>
<comment type="subcellular location">
    <subcellularLocation>
        <location evidence="2">Cytoplasm</location>
    </subcellularLocation>
    <subcellularLocation>
        <location evidence="1">Mitochondrion matrix</location>
    </subcellularLocation>
</comment>
<dbReference type="Pfam" id="PF09334">
    <property type="entry name" value="tRNA-synt_1g"/>
    <property type="match status" value="1"/>
</dbReference>
<dbReference type="PANTHER" id="PTHR43740:SF2">
    <property type="entry name" value="LEUCINE--TRNA LIGASE, MITOCHONDRIAL"/>
    <property type="match status" value="1"/>
</dbReference>
<accession>A0A9N9EY14</accession>
<dbReference type="PRINTS" id="PR00985">
    <property type="entry name" value="TRNASYNTHLEU"/>
</dbReference>
<reference evidence="17" key="1">
    <citation type="submission" date="2021-06" db="EMBL/GenBank/DDBJ databases">
        <authorList>
            <person name="Kallberg Y."/>
            <person name="Tangrot J."/>
            <person name="Rosling A."/>
        </authorList>
    </citation>
    <scope>NUCLEOTIDE SEQUENCE</scope>
    <source>
        <strain evidence="17">IA702</strain>
    </source>
</reference>
<name>A0A9N9EY14_9GLOM</name>
<dbReference type="GO" id="GO:0005524">
    <property type="term" value="F:ATP binding"/>
    <property type="evidence" value="ECO:0007669"/>
    <property type="project" value="UniProtKB-KW"/>
</dbReference>
<evidence type="ECO:0000313" key="17">
    <source>
        <dbReference type="EMBL" id="CAG8495936.1"/>
    </source>
</evidence>
<keyword evidence="6 12" id="KW-0547">Nucleotide-binding</keyword>
<feature type="domain" description="Methionyl/Valyl/Leucyl/Isoleucyl-tRNA synthetase anticodon-binding" evidence="14">
    <location>
        <begin position="682"/>
        <end position="806"/>
    </location>
</feature>
<gene>
    <name evidence="17" type="ORF">POCULU_LOCUS2320</name>
</gene>
<proteinExistence type="inferred from homology"/>
<evidence type="ECO:0000256" key="3">
    <source>
        <dbReference type="ARBA" id="ARBA00005594"/>
    </source>
</evidence>
<dbReference type="FunFam" id="3.40.50.620:FF:000003">
    <property type="entry name" value="Leucine--tRNA ligase"/>
    <property type="match status" value="1"/>
</dbReference>
<dbReference type="GO" id="GO:0005759">
    <property type="term" value="C:mitochondrial matrix"/>
    <property type="evidence" value="ECO:0007669"/>
    <property type="project" value="UniProtKB-SubCell"/>
</dbReference>
<dbReference type="GO" id="GO:0032543">
    <property type="term" value="P:mitochondrial translation"/>
    <property type="evidence" value="ECO:0007669"/>
    <property type="project" value="TreeGrafter"/>
</dbReference>
<dbReference type="SUPFAM" id="SSF47323">
    <property type="entry name" value="Anticodon-binding domain of a subclass of class I aminoacyl-tRNA synthetases"/>
    <property type="match status" value="1"/>
</dbReference>
<dbReference type="InterPro" id="IPR001412">
    <property type="entry name" value="aa-tRNA-synth_I_CS"/>
</dbReference>
<dbReference type="InterPro" id="IPR014729">
    <property type="entry name" value="Rossmann-like_a/b/a_fold"/>
</dbReference>
<evidence type="ECO:0000256" key="10">
    <source>
        <dbReference type="ARBA" id="ARBA00030520"/>
    </source>
</evidence>
<evidence type="ECO:0000256" key="5">
    <source>
        <dbReference type="ARBA" id="ARBA00022598"/>
    </source>
</evidence>
<keyword evidence="7 12" id="KW-0067">ATP-binding</keyword>
<dbReference type="GO" id="GO:0004823">
    <property type="term" value="F:leucine-tRNA ligase activity"/>
    <property type="evidence" value="ECO:0007669"/>
    <property type="project" value="UniProtKB-EC"/>
</dbReference>
<dbReference type="SUPFAM" id="SSF52374">
    <property type="entry name" value="Nucleotidylyl transferase"/>
    <property type="match status" value="1"/>
</dbReference>
<evidence type="ECO:0000256" key="11">
    <source>
        <dbReference type="ARBA" id="ARBA00047469"/>
    </source>
</evidence>
<dbReference type="PROSITE" id="PS00178">
    <property type="entry name" value="AA_TRNA_LIGASE_I"/>
    <property type="match status" value="1"/>
</dbReference>
<evidence type="ECO:0000256" key="8">
    <source>
        <dbReference type="ARBA" id="ARBA00022917"/>
    </source>
</evidence>
<evidence type="ECO:0000313" key="18">
    <source>
        <dbReference type="Proteomes" id="UP000789572"/>
    </source>
</evidence>
<feature type="domain" description="Methionyl/Leucyl tRNA synthetase" evidence="15">
    <location>
        <begin position="2"/>
        <end position="133"/>
    </location>
</feature>
<dbReference type="AlphaFoldDB" id="A0A9N9EY14"/>